<sequence>MSLRELFRHRDLFVGCIAIGRISRVKAHDTLAATLFFPLGDRSGEFLSITVQGYDYPTAGRCPALDSAGLCSIHATGKPDMCDAVPLDPLVRDSLQHRVLATRARGAGYIGADCIVAGTQGDAALLVAEGRIVDASARAAVERRRTAIATERELWGRAVFDSLHANSAQGTDALARIPPGGYATISIVPALLAIAGLSAACRELCVAYIASQMALIERNIAQAIARRHLNDRPVTQELRGFLASYVRASEVLIESPAALPVSSNRLREIAENYFSGL</sequence>
<dbReference type="AlphaFoldDB" id="A0A158KYT2"/>
<accession>A0A158KYT2</accession>
<protein>
    <submittedName>
        <fullName evidence="1">Flagellin N-methylase</fullName>
    </submittedName>
</protein>
<proteinExistence type="predicted"/>
<keyword evidence="1" id="KW-0969">Cilium</keyword>
<dbReference type="EMBL" id="FCOL02000179">
    <property type="protein sequence ID" value="SAL85561.1"/>
    <property type="molecule type" value="Genomic_DNA"/>
</dbReference>
<reference evidence="1" key="1">
    <citation type="submission" date="2016-01" db="EMBL/GenBank/DDBJ databases">
        <authorList>
            <person name="Peeters C."/>
        </authorList>
    </citation>
    <scope>NUCLEOTIDE SEQUENCE [LARGE SCALE GENOMIC DNA]</scope>
    <source>
        <strain evidence="1">LMG 22937</strain>
    </source>
</reference>
<evidence type="ECO:0000313" key="2">
    <source>
        <dbReference type="Proteomes" id="UP000054925"/>
    </source>
</evidence>
<gene>
    <name evidence="1" type="ORF">AWB67_06976</name>
</gene>
<keyword evidence="1" id="KW-0282">Flagellum</keyword>
<organism evidence="1 2">
    <name type="scientific">Caballeronia terrestris</name>
    <dbReference type="NCBI Taxonomy" id="1226301"/>
    <lineage>
        <taxon>Bacteria</taxon>
        <taxon>Pseudomonadati</taxon>
        <taxon>Pseudomonadota</taxon>
        <taxon>Betaproteobacteria</taxon>
        <taxon>Burkholderiales</taxon>
        <taxon>Burkholderiaceae</taxon>
        <taxon>Caballeronia</taxon>
    </lineage>
</organism>
<dbReference type="GO" id="GO:0008168">
    <property type="term" value="F:methyltransferase activity"/>
    <property type="evidence" value="ECO:0007669"/>
    <property type="project" value="UniProtKB-KW"/>
</dbReference>
<dbReference type="Proteomes" id="UP000054925">
    <property type="component" value="Unassembled WGS sequence"/>
</dbReference>
<keyword evidence="2" id="KW-1185">Reference proteome</keyword>
<name>A0A158KYT2_9BURK</name>
<comment type="caution">
    <text evidence="1">The sequence shown here is derived from an EMBL/GenBank/DDBJ whole genome shotgun (WGS) entry which is preliminary data.</text>
</comment>
<keyword evidence="1" id="KW-0966">Cell projection</keyword>
<dbReference type="GO" id="GO:0032259">
    <property type="term" value="P:methylation"/>
    <property type="evidence" value="ECO:0007669"/>
    <property type="project" value="UniProtKB-KW"/>
</dbReference>
<evidence type="ECO:0000313" key="1">
    <source>
        <dbReference type="EMBL" id="SAL85561.1"/>
    </source>
</evidence>